<name>E4MRP1_CAPOC</name>
<dbReference type="HOGENOM" id="CLU_3248913_0_0_10"/>
<comment type="caution">
    <text evidence="1">The sequence shown here is derived from an EMBL/GenBank/DDBJ whole genome shotgun (WGS) entry which is preliminary data.</text>
</comment>
<dbReference type="EMBL" id="AEOH01000030">
    <property type="protein sequence ID" value="EFS97629.1"/>
    <property type="molecule type" value="Genomic_DNA"/>
</dbReference>
<proteinExistence type="predicted"/>
<dbReference type="AlphaFoldDB" id="E4MRP1"/>
<accession>E4MRP1</accession>
<organism evidence="1 2">
    <name type="scientific">Capnocytophaga ochracea F0287</name>
    <dbReference type="NCBI Taxonomy" id="873517"/>
    <lineage>
        <taxon>Bacteria</taxon>
        <taxon>Pseudomonadati</taxon>
        <taxon>Bacteroidota</taxon>
        <taxon>Flavobacteriia</taxon>
        <taxon>Flavobacteriales</taxon>
        <taxon>Flavobacteriaceae</taxon>
        <taxon>Capnocytophaga</taxon>
    </lineage>
</organism>
<protein>
    <submittedName>
        <fullName evidence="1">Uncharacterized protein</fullName>
    </submittedName>
</protein>
<evidence type="ECO:0000313" key="2">
    <source>
        <dbReference type="Proteomes" id="UP000005391"/>
    </source>
</evidence>
<sequence length="42" mass="5008">MEKNERVLEGEVLVFQTLIKVVGRQKVLDFEKPKDLFYQKVI</sequence>
<gene>
    <name evidence="1" type="ORF">HMPREF1977_1051</name>
</gene>
<evidence type="ECO:0000313" key="1">
    <source>
        <dbReference type="EMBL" id="EFS97629.1"/>
    </source>
</evidence>
<reference evidence="1 2" key="1">
    <citation type="submission" date="2010-10" db="EMBL/GenBank/DDBJ databases">
        <authorList>
            <person name="Muzny D."/>
            <person name="Qin X."/>
            <person name="Deng J."/>
            <person name="Jiang H."/>
            <person name="Liu Y."/>
            <person name="Qu J."/>
            <person name="Song X.-Z."/>
            <person name="Zhang L."/>
            <person name="Thornton R."/>
            <person name="Coyle M."/>
            <person name="Francisco L."/>
            <person name="Jackson L."/>
            <person name="Javaid M."/>
            <person name="Korchina V."/>
            <person name="Kovar C."/>
            <person name="Mata R."/>
            <person name="Mathew T."/>
            <person name="Ngo R."/>
            <person name="Nguyen L."/>
            <person name="Nguyen N."/>
            <person name="Okwuonu G."/>
            <person name="Ongeri F."/>
            <person name="Pham C."/>
            <person name="Simmons D."/>
            <person name="Wilczek-Boney K."/>
            <person name="Hale W."/>
            <person name="Jakkamsetti A."/>
            <person name="Pham P."/>
            <person name="Ruth R."/>
            <person name="San Lucas F."/>
            <person name="Warren J."/>
            <person name="Zhang J."/>
            <person name="Zhao Z."/>
            <person name="Zhou C."/>
            <person name="Zhu D."/>
            <person name="Lee S."/>
            <person name="Bess C."/>
            <person name="Blankenburg K."/>
            <person name="Forbes L."/>
            <person name="Fu Q."/>
            <person name="Gubbala S."/>
            <person name="Hirani K."/>
            <person name="Jayaseelan J.C."/>
            <person name="Lara F."/>
            <person name="Munidasa M."/>
            <person name="Palculict T."/>
            <person name="Patil S."/>
            <person name="Pu L.-L."/>
            <person name="Saada N."/>
            <person name="Tang L."/>
            <person name="Weissenberger G."/>
            <person name="Zhu Y."/>
            <person name="Hemphill L."/>
            <person name="Shang Y."/>
            <person name="Youmans B."/>
            <person name="Ayvaz T."/>
            <person name="Ross M."/>
            <person name="Santibanez J."/>
            <person name="Aqrawi P."/>
            <person name="Gross S."/>
            <person name="Joshi V."/>
            <person name="Fowler G."/>
            <person name="Nazareth L."/>
            <person name="Reid J."/>
            <person name="Worley K."/>
            <person name="Petrosino J."/>
            <person name="Highlander S."/>
            <person name="Gibbs R."/>
        </authorList>
    </citation>
    <scope>NUCLEOTIDE SEQUENCE [LARGE SCALE GENOMIC DNA]</scope>
    <source>
        <strain evidence="1 2">F0287</strain>
    </source>
</reference>
<dbReference type="Proteomes" id="UP000005391">
    <property type="component" value="Unassembled WGS sequence"/>
</dbReference>